<dbReference type="AlphaFoldDB" id="A0A316YUX5"/>
<accession>A0A316YUX5</accession>
<evidence type="ECO:0008006" key="4">
    <source>
        <dbReference type="Google" id="ProtNLM"/>
    </source>
</evidence>
<evidence type="ECO:0000256" key="1">
    <source>
        <dbReference type="SAM" id="MobiDB-lite"/>
    </source>
</evidence>
<dbReference type="GeneID" id="37046760"/>
<feature type="region of interest" description="Disordered" evidence="1">
    <location>
        <begin position="1"/>
        <end position="62"/>
    </location>
</feature>
<protein>
    <recommendedName>
        <fullName evidence="4">Myb-like domain-containing protein</fullName>
    </recommendedName>
</protein>
<sequence>MTTKTKTTTMGHSKRSFSSDSESEDAKPTLKSCGARVEEDRKTSMMPTKKKAKKITESPSKRAAWTSDEDIRVIKEVLGDTMPTLRSESVKKLAKELGRSEAAIKIRWCTAIKQRLFGSSDS</sequence>
<keyword evidence="3" id="KW-1185">Reference proteome</keyword>
<reference evidence="2 3" key="1">
    <citation type="journal article" date="2018" name="Mol. Biol. Evol.">
        <title>Broad Genomic Sampling Reveals a Smut Pathogenic Ancestry of the Fungal Clade Ustilaginomycotina.</title>
        <authorList>
            <person name="Kijpornyongpan T."/>
            <person name="Mondo S.J."/>
            <person name="Barry K."/>
            <person name="Sandor L."/>
            <person name="Lee J."/>
            <person name="Lipzen A."/>
            <person name="Pangilinan J."/>
            <person name="LaButti K."/>
            <person name="Hainaut M."/>
            <person name="Henrissat B."/>
            <person name="Grigoriev I.V."/>
            <person name="Spatafora J.W."/>
            <person name="Aime M.C."/>
        </authorList>
    </citation>
    <scope>NUCLEOTIDE SEQUENCE [LARGE SCALE GENOMIC DNA]</scope>
    <source>
        <strain evidence="2 3">MCA 4198</strain>
    </source>
</reference>
<dbReference type="EMBL" id="KZ819635">
    <property type="protein sequence ID" value="PWN91843.1"/>
    <property type="molecule type" value="Genomic_DNA"/>
</dbReference>
<gene>
    <name evidence="2" type="ORF">FA10DRAFT_300419</name>
</gene>
<dbReference type="Proteomes" id="UP000245768">
    <property type="component" value="Unassembled WGS sequence"/>
</dbReference>
<name>A0A316YUX5_9BASI</name>
<evidence type="ECO:0000313" key="2">
    <source>
        <dbReference type="EMBL" id="PWN91843.1"/>
    </source>
</evidence>
<dbReference type="InParanoid" id="A0A316YUX5"/>
<dbReference type="RefSeq" id="XP_025379041.1">
    <property type="nucleotide sequence ID" value="XM_025524844.1"/>
</dbReference>
<proteinExistence type="predicted"/>
<organism evidence="2 3">
    <name type="scientific">Acaromyces ingoldii</name>
    <dbReference type="NCBI Taxonomy" id="215250"/>
    <lineage>
        <taxon>Eukaryota</taxon>
        <taxon>Fungi</taxon>
        <taxon>Dikarya</taxon>
        <taxon>Basidiomycota</taxon>
        <taxon>Ustilaginomycotina</taxon>
        <taxon>Exobasidiomycetes</taxon>
        <taxon>Exobasidiales</taxon>
        <taxon>Cryptobasidiaceae</taxon>
        <taxon>Acaromyces</taxon>
    </lineage>
</organism>
<evidence type="ECO:0000313" key="3">
    <source>
        <dbReference type="Proteomes" id="UP000245768"/>
    </source>
</evidence>